<evidence type="ECO:0000313" key="3">
    <source>
        <dbReference type="EMBL" id="AQT41814.1"/>
    </source>
</evidence>
<comment type="caution">
    <text evidence="1">Lacks conserved residue(s) required for the propagation of feature annotation.</text>
</comment>
<organism evidence="3 4">
    <name type="scientific">Bartonella apihabitans</name>
    <dbReference type="NCBI Taxonomy" id="2750929"/>
    <lineage>
        <taxon>Bacteria</taxon>
        <taxon>Pseudomonadati</taxon>
        <taxon>Pseudomonadota</taxon>
        <taxon>Alphaproteobacteria</taxon>
        <taxon>Hyphomicrobiales</taxon>
        <taxon>Bartonellaceae</taxon>
        <taxon>Bartonella</taxon>
    </lineage>
</organism>
<evidence type="ECO:0000256" key="1">
    <source>
        <dbReference type="PROSITE-ProRule" id="PRU00464"/>
    </source>
</evidence>
<keyword evidence="3" id="KW-0378">Hydrolase</keyword>
<dbReference type="GO" id="GO:0016787">
    <property type="term" value="F:hydrolase activity"/>
    <property type="evidence" value="ECO:0007669"/>
    <property type="project" value="UniProtKB-KW"/>
</dbReference>
<dbReference type="Gene3D" id="3.30.428.10">
    <property type="entry name" value="HIT-like"/>
    <property type="match status" value="1"/>
</dbReference>
<accession>A0A1U9M919</accession>
<dbReference type="InterPro" id="IPR036265">
    <property type="entry name" value="HIT-like_sf"/>
</dbReference>
<evidence type="ECO:0000313" key="4">
    <source>
        <dbReference type="Proteomes" id="UP000189660"/>
    </source>
</evidence>
<evidence type="ECO:0000259" key="2">
    <source>
        <dbReference type="PROSITE" id="PS51084"/>
    </source>
</evidence>
<dbReference type="EMBL" id="CP015820">
    <property type="protein sequence ID" value="AQT41814.1"/>
    <property type="molecule type" value="Genomic_DNA"/>
</dbReference>
<dbReference type="Pfam" id="PF01230">
    <property type="entry name" value="HIT"/>
    <property type="match status" value="1"/>
</dbReference>
<feature type="domain" description="HIT" evidence="2">
    <location>
        <begin position="53"/>
        <end position="122"/>
    </location>
</feature>
<proteinExistence type="predicted"/>
<dbReference type="AlphaFoldDB" id="A0A1U9M919"/>
<name>A0A1U9M919_9HYPH</name>
<sequence>MKQKASRETKNMEINTLQQPFKLDPRLEKDSFFIVELALSDVRLMNDSRWPWLIVVPRIAGAEEIHHLSVDDEQVLVAEMNEVAVALEAITGCDKVNTAAIGNIVRQLHVHIIARNEGDINWPKTVWGYGEPVPYSDEAARKFIRKLQLRLD</sequence>
<keyword evidence="4" id="KW-1185">Reference proteome</keyword>
<dbReference type="KEGG" id="bapa:BBC0178_003090"/>
<dbReference type="Proteomes" id="UP000189660">
    <property type="component" value="Chromosome"/>
</dbReference>
<dbReference type="PIRSF" id="PIRSF000714">
    <property type="entry name" value="HIT"/>
    <property type="match status" value="1"/>
</dbReference>
<protein>
    <submittedName>
        <fullName evidence="3">Diadenosine tetraphosphate (Ap4A) hydrolase</fullName>
    </submittedName>
</protein>
<dbReference type="PROSITE" id="PS51084">
    <property type="entry name" value="HIT_2"/>
    <property type="match status" value="1"/>
</dbReference>
<reference evidence="3 4" key="1">
    <citation type="submission" date="2016-11" db="EMBL/GenBank/DDBJ databases">
        <title>Comparative genomics of Bartonella apis.</title>
        <authorList>
            <person name="Engel P."/>
        </authorList>
    </citation>
    <scope>NUCLEOTIDE SEQUENCE [LARGE SCALE GENOMIC DNA]</scope>
    <source>
        <strain evidence="3 4">BBC0178</strain>
    </source>
</reference>
<dbReference type="InterPro" id="IPR026026">
    <property type="entry name" value="HIT_Hint"/>
</dbReference>
<gene>
    <name evidence="3" type="ORF">BBC0178_003090</name>
</gene>
<dbReference type="SUPFAM" id="SSF54197">
    <property type="entry name" value="HIT-like"/>
    <property type="match status" value="1"/>
</dbReference>
<dbReference type="InterPro" id="IPR011146">
    <property type="entry name" value="HIT-like"/>
</dbReference>